<keyword evidence="2" id="KW-0805">Transcription regulation</keyword>
<dbReference type="InterPro" id="IPR002100">
    <property type="entry name" value="TF_MADSbox"/>
</dbReference>
<comment type="subcellular location">
    <subcellularLocation>
        <location evidence="1">Nucleus</location>
    </subcellularLocation>
</comment>
<evidence type="ECO:0000259" key="7">
    <source>
        <dbReference type="Pfam" id="PF00319"/>
    </source>
</evidence>
<organism evidence="8 9">
    <name type="scientific">Rhynchospora pubera</name>
    <dbReference type="NCBI Taxonomy" id="906938"/>
    <lineage>
        <taxon>Eukaryota</taxon>
        <taxon>Viridiplantae</taxon>
        <taxon>Streptophyta</taxon>
        <taxon>Embryophyta</taxon>
        <taxon>Tracheophyta</taxon>
        <taxon>Spermatophyta</taxon>
        <taxon>Magnoliopsida</taxon>
        <taxon>Liliopsida</taxon>
        <taxon>Poales</taxon>
        <taxon>Cyperaceae</taxon>
        <taxon>Cyperoideae</taxon>
        <taxon>Rhynchosporeae</taxon>
        <taxon>Rhynchospora</taxon>
    </lineage>
</organism>
<dbReference type="EMBL" id="JAMFTS010000004">
    <property type="protein sequence ID" value="KAJ4758191.1"/>
    <property type="molecule type" value="Genomic_DNA"/>
</dbReference>
<evidence type="ECO:0000256" key="4">
    <source>
        <dbReference type="ARBA" id="ARBA00023163"/>
    </source>
</evidence>
<keyword evidence="6" id="KW-0175">Coiled coil</keyword>
<evidence type="ECO:0000256" key="5">
    <source>
        <dbReference type="ARBA" id="ARBA00023242"/>
    </source>
</evidence>
<feature type="coiled-coil region" evidence="6">
    <location>
        <begin position="60"/>
        <end position="87"/>
    </location>
</feature>
<feature type="domain" description="MADS-box" evidence="7">
    <location>
        <begin position="2"/>
        <end position="26"/>
    </location>
</feature>
<dbReference type="Gene3D" id="3.40.1810.10">
    <property type="entry name" value="Transcription factor, MADS-box"/>
    <property type="match status" value="1"/>
</dbReference>
<dbReference type="GO" id="GO:0005634">
    <property type="term" value="C:nucleus"/>
    <property type="evidence" value="ECO:0007669"/>
    <property type="project" value="UniProtKB-SubCell"/>
</dbReference>
<dbReference type="GO" id="GO:0046983">
    <property type="term" value="F:protein dimerization activity"/>
    <property type="evidence" value="ECO:0007669"/>
    <property type="project" value="InterPro"/>
</dbReference>
<evidence type="ECO:0000313" key="8">
    <source>
        <dbReference type="EMBL" id="KAJ4758191.1"/>
    </source>
</evidence>
<evidence type="ECO:0000256" key="6">
    <source>
        <dbReference type="SAM" id="Coils"/>
    </source>
</evidence>
<proteinExistence type="predicted"/>
<dbReference type="Pfam" id="PF00319">
    <property type="entry name" value="SRF-TF"/>
    <property type="match status" value="1"/>
</dbReference>
<evidence type="ECO:0000256" key="3">
    <source>
        <dbReference type="ARBA" id="ARBA00023125"/>
    </source>
</evidence>
<dbReference type="AlphaFoldDB" id="A0AAV8CSM4"/>
<dbReference type="Proteomes" id="UP001140206">
    <property type="component" value="Chromosome 4"/>
</dbReference>
<protein>
    <submittedName>
        <fullName evidence="8">AGAMOUS-like MADS-box protein</fullName>
    </submittedName>
</protein>
<sequence length="150" mass="16627">MLKKVQEISVLCGVDACGIIYSPEEAVSQVWPQTHDAGRILTEFNNLPELERTRKMTNHLAFLQVRCATLREKVVEKENDNTKLEARALLCEGFGRSDFAELSPNELQVTANTLDNLISNVFGRMMTLSEQAQNGGVVGAGMERGVTKPF</sequence>
<comment type="caution">
    <text evidence="8">The sequence shown here is derived from an EMBL/GenBank/DDBJ whole genome shotgun (WGS) entry which is preliminary data.</text>
</comment>
<reference evidence="8" key="1">
    <citation type="submission" date="2022-08" db="EMBL/GenBank/DDBJ databases">
        <authorList>
            <person name="Marques A."/>
        </authorList>
    </citation>
    <scope>NUCLEOTIDE SEQUENCE</scope>
    <source>
        <strain evidence="8">RhyPub2mFocal</strain>
        <tissue evidence="8">Leaves</tissue>
    </source>
</reference>
<keyword evidence="5" id="KW-0539">Nucleus</keyword>
<evidence type="ECO:0000256" key="1">
    <source>
        <dbReference type="ARBA" id="ARBA00004123"/>
    </source>
</evidence>
<evidence type="ECO:0000256" key="2">
    <source>
        <dbReference type="ARBA" id="ARBA00023015"/>
    </source>
</evidence>
<dbReference type="InterPro" id="IPR036879">
    <property type="entry name" value="TF_MADSbox_sf"/>
</dbReference>
<name>A0AAV8CSM4_9POAL</name>
<keyword evidence="4" id="KW-0804">Transcription</keyword>
<keyword evidence="3" id="KW-0238">DNA-binding</keyword>
<gene>
    <name evidence="8" type="ORF">LUZ62_068566</name>
</gene>
<evidence type="ECO:0000313" key="9">
    <source>
        <dbReference type="Proteomes" id="UP001140206"/>
    </source>
</evidence>
<accession>A0AAV8CSM4</accession>
<dbReference type="SUPFAM" id="SSF55455">
    <property type="entry name" value="SRF-like"/>
    <property type="match status" value="1"/>
</dbReference>
<keyword evidence="9" id="KW-1185">Reference proteome</keyword>
<dbReference type="GO" id="GO:0003677">
    <property type="term" value="F:DNA binding"/>
    <property type="evidence" value="ECO:0007669"/>
    <property type="project" value="UniProtKB-KW"/>
</dbReference>